<dbReference type="Proteomes" id="UP001221898">
    <property type="component" value="Unassembled WGS sequence"/>
</dbReference>
<feature type="transmembrane region" description="Helical" evidence="5">
    <location>
        <begin position="58"/>
        <end position="80"/>
    </location>
</feature>
<dbReference type="EMBL" id="JAINUG010000265">
    <property type="protein sequence ID" value="KAJ8384783.1"/>
    <property type="molecule type" value="Genomic_DNA"/>
</dbReference>
<name>A0AAD7RIH5_9TELE</name>
<evidence type="ECO:0000256" key="5">
    <source>
        <dbReference type="SAM" id="Phobius"/>
    </source>
</evidence>
<dbReference type="GO" id="GO:0022857">
    <property type="term" value="F:transmembrane transporter activity"/>
    <property type="evidence" value="ECO:0007669"/>
    <property type="project" value="InterPro"/>
</dbReference>
<comment type="subcellular location">
    <subcellularLocation>
        <location evidence="1">Membrane</location>
        <topology evidence="1">Multi-pass membrane protein</topology>
    </subcellularLocation>
</comment>
<evidence type="ECO:0000256" key="1">
    <source>
        <dbReference type="ARBA" id="ARBA00004141"/>
    </source>
</evidence>
<evidence type="ECO:0000259" key="6">
    <source>
        <dbReference type="PROSITE" id="PS50850"/>
    </source>
</evidence>
<feature type="transmembrane region" description="Helical" evidence="5">
    <location>
        <begin position="86"/>
        <end position="105"/>
    </location>
</feature>
<dbReference type="InterPro" id="IPR020846">
    <property type="entry name" value="MFS_dom"/>
</dbReference>
<dbReference type="InterPro" id="IPR036259">
    <property type="entry name" value="MFS_trans_sf"/>
</dbReference>
<keyword evidence="8" id="KW-1185">Reference proteome</keyword>
<evidence type="ECO:0000256" key="2">
    <source>
        <dbReference type="ARBA" id="ARBA00022692"/>
    </source>
</evidence>
<feature type="domain" description="Major facilitator superfamily (MFS) profile" evidence="6">
    <location>
        <begin position="1"/>
        <end position="344"/>
    </location>
</feature>
<evidence type="ECO:0000256" key="3">
    <source>
        <dbReference type="ARBA" id="ARBA00022989"/>
    </source>
</evidence>
<reference evidence="7" key="1">
    <citation type="journal article" date="2023" name="Science">
        <title>Genome structures resolve the early diversification of teleost fishes.</title>
        <authorList>
            <person name="Parey E."/>
            <person name="Louis A."/>
            <person name="Montfort J."/>
            <person name="Bouchez O."/>
            <person name="Roques C."/>
            <person name="Iampietro C."/>
            <person name="Lluch J."/>
            <person name="Castinel A."/>
            <person name="Donnadieu C."/>
            <person name="Desvignes T."/>
            <person name="Floi Bucao C."/>
            <person name="Jouanno E."/>
            <person name="Wen M."/>
            <person name="Mejri S."/>
            <person name="Dirks R."/>
            <person name="Jansen H."/>
            <person name="Henkel C."/>
            <person name="Chen W.J."/>
            <person name="Zahm M."/>
            <person name="Cabau C."/>
            <person name="Klopp C."/>
            <person name="Thompson A.W."/>
            <person name="Robinson-Rechavi M."/>
            <person name="Braasch I."/>
            <person name="Lecointre G."/>
            <person name="Bobe J."/>
            <person name="Postlethwait J.H."/>
            <person name="Berthelot C."/>
            <person name="Roest Crollius H."/>
            <person name="Guiguen Y."/>
        </authorList>
    </citation>
    <scope>NUCLEOTIDE SEQUENCE</scope>
    <source>
        <strain evidence="7">NC1722</strain>
    </source>
</reference>
<evidence type="ECO:0000256" key="4">
    <source>
        <dbReference type="ARBA" id="ARBA00023136"/>
    </source>
</evidence>
<dbReference type="PANTHER" id="PTHR24064">
    <property type="entry name" value="SOLUTE CARRIER FAMILY 22 MEMBER"/>
    <property type="match status" value="1"/>
</dbReference>
<keyword evidence="4 5" id="KW-0472">Membrane</keyword>
<dbReference type="Gene3D" id="1.20.1250.20">
    <property type="entry name" value="MFS general substrate transporter like domains"/>
    <property type="match status" value="1"/>
</dbReference>
<proteinExistence type="predicted"/>
<dbReference type="GO" id="GO:0016020">
    <property type="term" value="C:membrane"/>
    <property type="evidence" value="ECO:0007669"/>
    <property type="project" value="UniProtKB-SubCell"/>
</dbReference>
<evidence type="ECO:0000313" key="8">
    <source>
        <dbReference type="Proteomes" id="UP001221898"/>
    </source>
</evidence>
<organism evidence="7 8">
    <name type="scientific">Aldrovandia affinis</name>
    <dbReference type="NCBI Taxonomy" id="143900"/>
    <lineage>
        <taxon>Eukaryota</taxon>
        <taxon>Metazoa</taxon>
        <taxon>Chordata</taxon>
        <taxon>Craniata</taxon>
        <taxon>Vertebrata</taxon>
        <taxon>Euteleostomi</taxon>
        <taxon>Actinopterygii</taxon>
        <taxon>Neopterygii</taxon>
        <taxon>Teleostei</taxon>
        <taxon>Notacanthiformes</taxon>
        <taxon>Halosauridae</taxon>
        <taxon>Aldrovandia</taxon>
    </lineage>
</organism>
<feature type="transmembrane region" description="Helical" evidence="5">
    <location>
        <begin position="234"/>
        <end position="250"/>
    </location>
</feature>
<gene>
    <name evidence="7" type="ORF">AAFF_G00198690</name>
</gene>
<keyword evidence="2 5" id="KW-0812">Transmembrane</keyword>
<dbReference type="SUPFAM" id="SSF103473">
    <property type="entry name" value="MFS general substrate transporter"/>
    <property type="match status" value="1"/>
</dbReference>
<dbReference type="InterPro" id="IPR011701">
    <property type="entry name" value="MFS"/>
</dbReference>
<dbReference type="Pfam" id="PF07690">
    <property type="entry name" value="MFS_1"/>
    <property type="match status" value="1"/>
</dbReference>
<accession>A0AAD7RIH5</accession>
<evidence type="ECO:0000313" key="7">
    <source>
        <dbReference type="EMBL" id="KAJ8384783.1"/>
    </source>
</evidence>
<comment type="caution">
    <text evidence="7">The sequence shown here is derived from an EMBL/GenBank/DDBJ whole genome shotgun (WGS) entry which is preliminary data.</text>
</comment>
<feature type="transmembrane region" description="Helical" evidence="5">
    <location>
        <begin position="173"/>
        <end position="191"/>
    </location>
</feature>
<feature type="transmembrane region" description="Helical" evidence="5">
    <location>
        <begin position="203"/>
        <end position="222"/>
    </location>
</feature>
<protein>
    <recommendedName>
        <fullName evidence="6">Major facilitator superfamily (MFS) profile domain-containing protein</fullName>
    </recommendedName>
</protein>
<keyword evidence="3 5" id="KW-1133">Transmembrane helix</keyword>
<feature type="transmembrane region" description="Helical" evidence="5">
    <location>
        <begin position="27"/>
        <end position="51"/>
    </location>
</feature>
<sequence length="376" mass="42362">MLLVSYLSAIVSGLASAFSTSYIMFSVMRFLTGLTITGIAIISMVLCVEWVDIEHRTFIGVFVSMDWTLSSMMLSGVAYLVNDWRWLVVTVTSPLLLAVITWWWVPESARWLIANGQLEKAHVYLEKCARMNNRRNFMTDIKPESLANVVVVERGNRNYSYLDLVKTPKMRKLALLTGTVWYGVALTYYGISLNITGFGLNIYLTQFIYGAIEMPAKILIYYSLDSIGRRQSQVGTLVLTGVCIAINLLIPKDMWMFRTIIAVLGKGFSEASFTTIYLYTAEIYPTVLRQNGLGYNSFVARLGVSISPLIILLEDVWSPLPKVIFCAVALFSGMVTSFLPETLNVRLPETIEDIEQTRKRSVCMLSQRDEFLLTGT</sequence>
<dbReference type="AlphaFoldDB" id="A0AAD7RIH5"/>
<dbReference type="PROSITE" id="PS50850">
    <property type="entry name" value="MFS"/>
    <property type="match status" value="1"/>
</dbReference>